<evidence type="ECO:0000259" key="7">
    <source>
        <dbReference type="PROSITE" id="PS50011"/>
    </source>
</evidence>
<evidence type="ECO:0000256" key="4">
    <source>
        <dbReference type="ARBA" id="ARBA00022840"/>
    </source>
</evidence>
<comment type="caution">
    <text evidence="8">The sequence shown here is derived from an EMBL/GenBank/DDBJ whole genome shotgun (WGS) entry which is preliminary data.</text>
</comment>
<dbReference type="RefSeq" id="WP_237343969.1">
    <property type="nucleotide sequence ID" value="NZ_JABWGX010000002.1"/>
</dbReference>
<sequence length="395" mass="41918">MPYDLAMLLFQEATRPEPAPPAAAQGASTGASSGASTGASAGAESPAGEGETLRGRVDAVVLSALLGQFKDLRKGGEARARQNQRQLDDALASFRGARLRRDARSSADGNGRPLVLGRSGREENRIGQILRDRFVLDAELGRGGMGVVYRAVDRRRVEAAGSRPYVAVKLLHGDFGAHPDALRSMEAEARRTQDLSHPNIVAVHDFDRDGANPFIVMELLEGSSLDVRLKDDAAFAGSPAAWHAIRDMFAGLGHAHAQGVIHADLKLGNLFLCADGRLKILDFGIASAARTGGDRDAPTFDAVTPTYASPQQLRGEPRDPRDDVYAFGCIIHLLLTRRHPFGRVPATDAMARGLVPPVIAGLTAPMQAALAAALSFDQGQRPADAVAFLGAFQGR</sequence>
<feature type="region of interest" description="Disordered" evidence="6">
    <location>
        <begin position="12"/>
        <end position="52"/>
    </location>
</feature>
<dbReference type="PANTHER" id="PTHR43289:SF6">
    <property type="entry name" value="SERINE_THREONINE-PROTEIN KINASE NEKL-3"/>
    <property type="match status" value="1"/>
</dbReference>
<evidence type="ECO:0000256" key="5">
    <source>
        <dbReference type="PROSITE-ProRule" id="PRU10141"/>
    </source>
</evidence>
<dbReference type="InterPro" id="IPR008271">
    <property type="entry name" value="Ser/Thr_kinase_AS"/>
</dbReference>
<dbReference type="Gene3D" id="1.10.510.10">
    <property type="entry name" value="Transferase(Phosphotransferase) domain 1"/>
    <property type="match status" value="1"/>
</dbReference>
<proteinExistence type="predicted"/>
<dbReference type="Gene3D" id="3.30.200.20">
    <property type="entry name" value="Phosphorylase Kinase, domain 1"/>
    <property type="match status" value="1"/>
</dbReference>
<dbReference type="Pfam" id="PF00069">
    <property type="entry name" value="Pkinase"/>
    <property type="match status" value="1"/>
</dbReference>
<evidence type="ECO:0000313" key="8">
    <source>
        <dbReference type="EMBL" id="MDQ0505578.1"/>
    </source>
</evidence>
<gene>
    <name evidence="8" type="ORF">QOZ94_002374</name>
</gene>
<evidence type="ECO:0000313" key="9">
    <source>
        <dbReference type="Proteomes" id="UP001241747"/>
    </source>
</evidence>
<feature type="compositionally biased region" description="Low complexity" evidence="6">
    <location>
        <begin position="22"/>
        <end position="50"/>
    </location>
</feature>
<dbReference type="PANTHER" id="PTHR43289">
    <property type="entry name" value="MITOGEN-ACTIVATED PROTEIN KINASE KINASE KINASE 20-RELATED"/>
    <property type="match status" value="1"/>
</dbReference>
<feature type="binding site" evidence="5">
    <location>
        <position position="169"/>
    </location>
    <ligand>
        <name>ATP</name>
        <dbReference type="ChEBI" id="CHEBI:30616"/>
    </ligand>
</feature>
<dbReference type="EMBL" id="JAUSVY010000004">
    <property type="protein sequence ID" value="MDQ0505578.1"/>
    <property type="molecule type" value="Genomic_DNA"/>
</dbReference>
<reference evidence="8 9" key="1">
    <citation type="submission" date="2023-07" db="EMBL/GenBank/DDBJ databases">
        <title>Genomic Encyclopedia of Type Strains, Phase IV (KMG-IV): sequencing the most valuable type-strain genomes for metagenomic binning, comparative biology and taxonomic classification.</title>
        <authorList>
            <person name="Goeker M."/>
        </authorList>
    </citation>
    <scope>NUCLEOTIDE SEQUENCE [LARGE SCALE GENOMIC DNA]</scope>
    <source>
        <strain evidence="8 9">DSM 3770</strain>
    </source>
</reference>
<name>A0ABU0LEL7_XANAG</name>
<keyword evidence="1" id="KW-0808">Transferase</keyword>
<dbReference type="Proteomes" id="UP001241747">
    <property type="component" value="Unassembled WGS sequence"/>
</dbReference>
<keyword evidence="4 5" id="KW-0067">ATP-binding</keyword>
<dbReference type="InterPro" id="IPR017441">
    <property type="entry name" value="Protein_kinase_ATP_BS"/>
</dbReference>
<dbReference type="InterPro" id="IPR000719">
    <property type="entry name" value="Prot_kinase_dom"/>
</dbReference>
<evidence type="ECO:0000256" key="6">
    <source>
        <dbReference type="SAM" id="MobiDB-lite"/>
    </source>
</evidence>
<keyword evidence="9" id="KW-1185">Reference proteome</keyword>
<keyword evidence="3" id="KW-0418">Kinase</keyword>
<accession>A0ABU0LEL7</accession>
<feature type="domain" description="Protein kinase" evidence="7">
    <location>
        <begin position="134"/>
        <end position="393"/>
    </location>
</feature>
<dbReference type="InterPro" id="IPR011009">
    <property type="entry name" value="Kinase-like_dom_sf"/>
</dbReference>
<protein>
    <recommendedName>
        <fullName evidence="7">Protein kinase domain-containing protein</fullName>
    </recommendedName>
</protein>
<dbReference type="CDD" id="cd14014">
    <property type="entry name" value="STKc_PknB_like"/>
    <property type="match status" value="1"/>
</dbReference>
<evidence type="ECO:0000256" key="3">
    <source>
        <dbReference type="ARBA" id="ARBA00022777"/>
    </source>
</evidence>
<keyword evidence="2 5" id="KW-0547">Nucleotide-binding</keyword>
<dbReference type="PROSITE" id="PS00107">
    <property type="entry name" value="PROTEIN_KINASE_ATP"/>
    <property type="match status" value="1"/>
</dbReference>
<dbReference type="PROSITE" id="PS50011">
    <property type="entry name" value="PROTEIN_KINASE_DOM"/>
    <property type="match status" value="1"/>
</dbReference>
<dbReference type="SMART" id="SM00220">
    <property type="entry name" value="S_TKc"/>
    <property type="match status" value="1"/>
</dbReference>
<dbReference type="SUPFAM" id="SSF56112">
    <property type="entry name" value="Protein kinase-like (PK-like)"/>
    <property type="match status" value="1"/>
</dbReference>
<evidence type="ECO:0000256" key="1">
    <source>
        <dbReference type="ARBA" id="ARBA00022679"/>
    </source>
</evidence>
<organism evidence="8 9">
    <name type="scientific">Xanthobacter agilis</name>
    <dbReference type="NCBI Taxonomy" id="47492"/>
    <lineage>
        <taxon>Bacteria</taxon>
        <taxon>Pseudomonadati</taxon>
        <taxon>Pseudomonadota</taxon>
        <taxon>Alphaproteobacteria</taxon>
        <taxon>Hyphomicrobiales</taxon>
        <taxon>Xanthobacteraceae</taxon>
        <taxon>Xanthobacter</taxon>
    </lineage>
</organism>
<dbReference type="PROSITE" id="PS00108">
    <property type="entry name" value="PROTEIN_KINASE_ST"/>
    <property type="match status" value="1"/>
</dbReference>
<evidence type="ECO:0000256" key="2">
    <source>
        <dbReference type="ARBA" id="ARBA00022741"/>
    </source>
</evidence>